<feature type="region of interest" description="Disordered" evidence="1">
    <location>
        <begin position="441"/>
        <end position="494"/>
    </location>
</feature>
<dbReference type="Proteomes" id="UP001209570">
    <property type="component" value="Unassembled WGS sequence"/>
</dbReference>
<sequence length="494" mass="54042">MSDGDGDDDAWDDEFPDDDYFRVHVASASASDESAAVGVGAEAASDAVVSPSRAGDRKRPRPSPVVEQRQHLDDRNDDDDFESQPTLLKWVRHVPGPLHDVMKKQAADLHATPDDVGEYASGRSTSHGVNISTVFDDGPWVDMCEYLNMATTRGSLYGGVKMSALKQTIMQIIEEDQTTPKVPRLLALIKSTRYVDEEIVAVLHDPTAAMEGYFHRDIVEHVGPALVVGTAVLLRDVSVFSPTDAGMYCGSSKRYLNIVPRNVERIFVPQSVASNFEGIVKAFNRAQSVTTEAERHKEQVTEAPAGLHDHRLAQADLRSATTELSFISQRQVVQRHQPVIAPATADEQVSGKKKKKAKNDSASGLGRWQWHQLAQRRLANDDELDGDAPRRSQAPTASRFAALLSQHVQARWSANGSEATSKPKANGHRVTFADADVDACSADTSGNHREETAANRGSPRAAKASDTDTVAPHPRHQRHEEAAVDPDDDDDDDW</sequence>
<proteinExistence type="predicted"/>
<organism evidence="3 4">
    <name type="scientific">Pythium insidiosum</name>
    <name type="common">Pythiosis disease agent</name>
    <dbReference type="NCBI Taxonomy" id="114742"/>
    <lineage>
        <taxon>Eukaryota</taxon>
        <taxon>Sar</taxon>
        <taxon>Stramenopiles</taxon>
        <taxon>Oomycota</taxon>
        <taxon>Peronosporomycetes</taxon>
        <taxon>Pythiales</taxon>
        <taxon>Pythiaceae</taxon>
        <taxon>Pythium</taxon>
    </lineage>
</organism>
<keyword evidence="4" id="KW-1185">Reference proteome</keyword>
<feature type="compositionally biased region" description="Low complexity" evidence="1">
    <location>
        <begin position="30"/>
        <end position="49"/>
    </location>
</feature>
<protein>
    <recommendedName>
        <fullName evidence="2">Homologous recombination OB-fold protein OB-fold domain-containing protein</fullName>
    </recommendedName>
</protein>
<dbReference type="EMBL" id="JAKCXM010000002">
    <property type="protein sequence ID" value="KAJ0409822.1"/>
    <property type="molecule type" value="Genomic_DNA"/>
</dbReference>
<evidence type="ECO:0000313" key="4">
    <source>
        <dbReference type="Proteomes" id="UP001209570"/>
    </source>
</evidence>
<dbReference type="GO" id="GO:0000725">
    <property type="term" value="P:recombinational repair"/>
    <property type="evidence" value="ECO:0007669"/>
    <property type="project" value="InterPro"/>
</dbReference>
<feature type="region of interest" description="Disordered" evidence="1">
    <location>
        <begin position="337"/>
        <end position="367"/>
    </location>
</feature>
<evidence type="ECO:0000259" key="2">
    <source>
        <dbReference type="Pfam" id="PF15072"/>
    </source>
</evidence>
<dbReference type="PANTHER" id="PTHR14523">
    <property type="entry name" value="UNCHARACTERIZED PROTEIN C17ORF53 HOMOLOG"/>
    <property type="match status" value="1"/>
</dbReference>
<dbReference type="AlphaFoldDB" id="A0AAD5M9P3"/>
<name>A0AAD5M9P3_PYTIN</name>
<dbReference type="Pfam" id="PF15072">
    <property type="entry name" value="HROB"/>
    <property type="match status" value="1"/>
</dbReference>
<gene>
    <name evidence="3" type="ORF">P43SY_005716</name>
</gene>
<comment type="caution">
    <text evidence="3">The sequence shown here is derived from an EMBL/GenBank/DDBJ whole genome shotgun (WGS) entry which is preliminary data.</text>
</comment>
<reference evidence="3" key="1">
    <citation type="submission" date="2021-12" db="EMBL/GenBank/DDBJ databases">
        <title>Prjna785345.</title>
        <authorList>
            <person name="Rujirawat T."/>
            <person name="Krajaejun T."/>
        </authorList>
    </citation>
    <scope>NUCLEOTIDE SEQUENCE</scope>
    <source>
        <strain evidence="3">Pi057C3</strain>
    </source>
</reference>
<dbReference type="InterPro" id="IPR028045">
    <property type="entry name" value="HROB"/>
</dbReference>
<feature type="region of interest" description="Disordered" evidence="1">
    <location>
        <begin position="30"/>
        <end position="81"/>
    </location>
</feature>
<accession>A0AAD5M9P3</accession>
<dbReference type="InterPro" id="IPR058570">
    <property type="entry name" value="HROB_OB"/>
</dbReference>
<evidence type="ECO:0000313" key="3">
    <source>
        <dbReference type="EMBL" id="KAJ0409822.1"/>
    </source>
</evidence>
<feature type="compositionally biased region" description="Acidic residues" evidence="1">
    <location>
        <begin position="483"/>
        <end position="494"/>
    </location>
</feature>
<evidence type="ECO:0000256" key="1">
    <source>
        <dbReference type="SAM" id="MobiDB-lite"/>
    </source>
</evidence>
<dbReference type="PANTHER" id="PTHR14523:SF1">
    <property type="entry name" value="HOMOLOGOUS RECOMBINATION OB-FOLD PROTEIN"/>
    <property type="match status" value="1"/>
</dbReference>
<feature type="domain" description="Homologous recombination OB-fold protein OB-fold" evidence="2">
    <location>
        <begin position="181"/>
        <end position="269"/>
    </location>
</feature>